<sequence>MTSVEKGIMDPLGYRAHANPESTDSKPSECLKQENDKKEFNLYNKASIKSDPVAVDLDIIQSKGPGNYFLDNTFGCECELKDARDVQLSQVTVNFNGGVGWMGEKGCLIDNDTNLRQSDDLLTNKNYINQLVEREHLTTGDLTRGFFDVDTESVIRPGIIASDDRACNSLTGVTIGNYFTPMIPKLRDEVQNPVHIIPENSMDSWVRGGLPTRQMQRNEDYLRRCQDKTHQNIN</sequence>
<dbReference type="EMBL" id="MN739397">
    <property type="protein sequence ID" value="QHT02700.1"/>
    <property type="molecule type" value="Genomic_DNA"/>
</dbReference>
<evidence type="ECO:0000256" key="1">
    <source>
        <dbReference type="SAM" id="MobiDB-lite"/>
    </source>
</evidence>
<organism evidence="2">
    <name type="scientific">viral metagenome</name>
    <dbReference type="NCBI Taxonomy" id="1070528"/>
    <lineage>
        <taxon>unclassified sequences</taxon>
        <taxon>metagenomes</taxon>
        <taxon>organismal metagenomes</taxon>
    </lineage>
</organism>
<feature type="region of interest" description="Disordered" evidence="1">
    <location>
        <begin position="1"/>
        <end position="31"/>
    </location>
</feature>
<protein>
    <submittedName>
        <fullName evidence="2">Uncharacterized protein</fullName>
    </submittedName>
</protein>
<evidence type="ECO:0000313" key="2">
    <source>
        <dbReference type="EMBL" id="QHT02700.1"/>
    </source>
</evidence>
<dbReference type="AlphaFoldDB" id="A0A6C0CFT7"/>
<accession>A0A6C0CFT7</accession>
<reference evidence="2" key="1">
    <citation type="journal article" date="2020" name="Nature">
        <title>Giant virus diversity and host interactions through global metagenomics.</title>
        <authorList>
            <person name="Schulz F."/>
            <person name="Roux S."/>
            <person name="Paez-Espino D."/>
            <person name="Jungbluth S."/>
            <person name="Walsh D.A."/>
            <person name="Denef V.J."/>
            <person name="McMahon K.D."/>
            <person name="Konstantinidis K.T."/>
            <person name="Eloe-Fadrosh E.A."/>
            <person name="Kyrpides N.C."/>
            <person name="Woyke T."/>
        </authorList>
    </citation>
    <scope>NUCLEOTIDE SEQUENCE</scope>
    <source>
        <strain evidence="2">GVMAG-M-3300020595-32</strain>
    </source>
</reference>
<name>A0A6C0CFT7_9ZZZZ</name>
<proteinExistence type="predicted"/>